<proteinExistence type="predicted"/>
<evidence type="ECO:0000259" key="2">
    <source>
        <dbReference type="PROSITE" id="PS50198"/>
    </source>
</evidence>
<dbReference type="EMBL" id="DQWS01000235">
    <property type="protein sequence ID" value="HDD53667.1"/>
    <property type="molecule type" value="Genomic_DNA"/>
</dbReference>
<dbReference type="SUPFAM" id="SSF54534">
    <property type="entry name" value="FKBP-like"/>
    <property type="match status" value="1"/>
</dbReference>
<sequence length="268" mass="30698">MVRVSGETITLQDVRSKLDELSLEGGSSKALQVALEDLIKERLLLQKAHEMGITISDSALDLMVDEIKKDRSPSPLPSKELRNKLKTIWLIGKVSARLCPPPTIKEIEAIKYYRRHRKRFRIPKAAIARQIVVATRQEAEEILKKLKSKKASFAQLARQHSLGPEGERGGLLEPIYKGEEPPGFQVLFSMKKGKISPIIRSPYGFHIFKLEAIKRGKIPPFSRVKSLIIERLQEEKQKECLERWLAEARKEAQIEIYKEKLMLLEEKT</sequence>
<keyword evidence="1" id="KW-0413">Isomerase</keyword>
<dbReference type="InterPro" id="IPR050245">
    <property type="entry name" value="PrsA_foldase"/>
</dbReference>
<dbReference type="InterPro" id="IPR000297">
    <property type="entry name" value="PPIase_PpiC"/>
</dbReference>
<reference evidence="3" key="1">
    <citation type="journal article" date="2020" name="mSystems">
        <title>Genome- and Community-Level Interaction Insights into Carbon Utilization and Element Cycling Functions of Hydrothermarchaeota in Hydrothermal Sediment.</title>
        <authorList>
            <person name="Zhou Z."/>
            <person name="Liu Y."/>
            <person name="Xu W."/>
            <person name="Pan J."/>
            <person name="Luo Z.H."/>
            <person name="Li M."/>
        </authorList>
    </citation>
    <scope>NUCLEOTIDE SEQUENCE [LARGE SCALE GENOMIC DNA]</scope>
    <source>
        <strain evidence="3">HyVt-115</strain>
    </source>
</reference>
<feature type="domain" description="PpiC" evidence="2">
    <location>
        <begin position="123"/>
        <end position="212"/>
    </location>
</feature>
<dbReference type="SUPFAM" id="SSF109998">
    <property type="entry name" value="Triger factor/SurA peptide-binding domain-like"/>
    <property type="match status" value="1"/>
</dbReference>
<evidence type="ECO:0000256" key="1">
    <source>
        <dbReference type="PROSITE-ProRule" id="PRU00278"/>
    </source>
</evidence>
<protein>
    <recommendedName>
        <fullName evidence="2">PpiC domain-containing protein</fullName>
    </recommendedName>
</protein>
<organism evidence="3">
    <name type="scientific">Thermosulfidibacter takaii</name>
    <dbReference type="NCBI Taxonomy" id="412593"/>
    <lineage>
        <taxon>Bacteria</taxon>
        <taxon>Pseudomonadati</taxon>
        <taxon>Thermosulfidibacterota</taxon>
        <taxon>Thermosulfidibacteria</taxon>
        <taxon>Thermosulfidibacterales</taxon>
        <taxon>Thermosulfidibacteraceae</taxon>
    </lineage>
</organism>
<comment type="caution">
    <text evidence="3">The sequence shown here is derived from an EMBL/GenBank/DDBJ whole genome shotgun (WGS) entry which is preliminary data.</text>
</comment>
<dbReference type="Gene3D" id="3.10.50.40">
    <property type="match status" value="1"/>
</dbReference>
<dbReference type="PROSITE" id="PS50198">
    <property type="entry name" value="PPIC_PPIASE_2"/>
    <property type="match status" value="1"/>
</dbReference>
<accession>A0A7C0U743</accession>
<dbReference type="GO" id="GO:0003755">
    <property type="term" value="F:peptidyl-prolyl cis-trans isomerase activity"/>
    <property type="evidence" value="ECO:0007669"/>
    <property type="project" value="UniProtKB-KW"/>
</dbReference>
<dbReference type="Proteomes" id="UP000885690">
    <property type="component" value="Unassembled WGS sequence"/>
</dbReference>
<dbReference type="PANTHER" id="PTHR47245:SF2">
    <property type="entry name" value="PEPTIDYL-PROLYL CIS-TRANS ISOMERASE HP_0175-RELATED"/>
    <property type="match status" value="1"/>
</dbReference>
<dbReference type="InterPro" id="IPR027304">
    <property type="entry name" value="Trigger_fact/SurA_dom_sf"/>
</dbReference>
<dbReference type="AlphaFoldDB" id="A0A7C0U743"/>
<dbReference type="Pfam" id="PF13145">
    <property type="entry name" value="Rotamase_2"/>
    <property type="match status" value="1"/>
</dbReference>
<dbReference type="InterPro" id="IPR046357">
    <property type="entry name" value="PPIase_dom_sf"/>
</dbReference>
<dbReference type="PANTHER" id="PTHR47245">
    <property type="entry name" value="PEPTIDYLPROLYL ISOMERASE"/>
    <property type="match status" value="1"/>
</dbReference>
<dbReference type="Gene3D" id="1.10.4030.10">
    <property type="entry name" value="Porin chaperone SurA, peptide-binding domain"/>
    <property type="match status" value="1"/>
</dbReference>
<keyword evidence="1" id="KW-0697">Rotamase</keyword>
<name>A0A7C0U743_9BACT</name>
<evidence type="ECO:0000313" key="3">
    <source>
        <dbReference type="EMBL" id="HDD53667.1"/>
    </source>
</evidence>
<gene>
    <name evidence="3" type="ORF">ENF32_06350</name>
</gene>